<evidence type="ECO:0000256" key="1">
    <source>
        <dbReference type="SAM" id="SignalP"/>
    </source>
</evidence>
<feature type="domain" description="CCC" evidence="2">
    <location>
        <begin position="92"/>
        <end position="160"/>
    </location>
</feature>
<gene>
    <name evidence="3" type="ORF">CEUTPL_LOCUS2773</name>
</gene>
<reference evidence="3" key="1">
    <citation type="submission" date="2022-01" db="EMBL/GenBank/DDBJ databases">
        <authorList>
            <person name="King R."/>
        </authorList>
    </citation>
    <scope>NUCLEOTIDE SEQUENCE</scope>
</reference>
<evidence type="ECO:0000259" key="2">
    <source>
        <dbReference type="Pfam" id="PF26644"/>
    </source>
</evidence>
<dbReference type="OrthoDB" id="8112830at2759"/>
<evidence type="ECO:0000313" key="3">
    <source>
        <dbReference type="EMBL" id="CAH1123782.1"/>
    </source>
</evidence>
<name>A0A9P0DL87_9CUCU</name>
<accession>A0A9P0DL87</accession>
<feature type="chain" id="PRO_5040444739" description="CCC domain-containing protein" evidence="1">
    <location>
        <begin position="20"/>
        <end position="163"/>
    </location>
</feature>
<organism evidence="3 4">
    <name type="scientific">Ceutorhynchus assimilis</name>
    <name type="common">cabbage seed weevil</name>
    <dbReference type="NCBI Taxonomy" id="467358"/>
    <lineage>
        <taxon>Eukaryota</taxon>
        <taxon>Metazoa</taxon>
        <taxon>Ecdysozoa</taxon>
        <taxon>Arthropoda</taxon>
        <taxon>Hexapoda</taxon>
        <taxon>Insecta</taxon>
        <taxon>Pterygota</taxon>
        <taxon>Neoptera</taxon>
        <taxon>Endopterygota</taxon>
        <taxon>Coleoptera</taxon>
        <taxon>Polyphaga</taxon>
        <taxon>Cucujiformia</taxon>
        <taxon>Curculionidae</taxon>
        <taxon>Ceutorhynchinae</taxon>
        <taxon>Ceutorhynchus</taxon>
    </lineage>
</organism>
<dbReference type="Proteomes" id="UP001152799">
    <property type="component" value="Chromosome 11"/>
</dbReference>
<evidence type="ECO:0000313" key="4">
    <source>
        <dbReference type="Proteomes" id="UP001152799"/>
    </source>
</evidence>
<keyword evidence="4" id="KW-1185">Reference proteome</keyword>
<dbReference type="Pfam" id="PF26644">
    <property type="entry name" value="CCC"/>
    <property type="match status" value="1"/>
</dbReference>
<dbReference type="InterPro" id="IPR058250">
    <property type="entry name" value="CCC"/>
</dbReference>
<feature type="signal peptide" evidence="1">
    <location>
        <begin position="1"/>
        <end position="19"/>
    </location>
</feature>
<protein>
    <recommendedName>
        <fullName evidence="2">CCC domain-containing protein</fullName>
    </recommendedName>
</protein>
<proteinExistence type="predicted"/>
<sequence length="163" mass="17955">MDKKISVFLIVVCCLACDATTIFNNAIDSSFSSSLNSPFGASNSPLFGASNSPFGASNPSFGASPWTNRIGLRQQQQNPTFGSFGPFSSPLKRRCPLCDSSVYDYCSEKLFHDSCCCNNPNNPYDQLPYQCQYADCGFLHANSCREHKLITACCCTNYLLYKK</sequence>
<dbReference type="AlphaFoldDB" id="A0A9P0DL87"/>
<keyword evidence="1" id="KW-0732">Signal</keyword>
<dbReference type="EMBL" id="OU892287">
    <property type="protein sequence ID" value="CAH1123782.1"/>
    <property type="molecule type" value="Genomic_DNA"/>
</dbReference>